<evidence type="ECO:0000313" key="1">
    <source>
        <dbReference type="EMBL" id="GKS81697.1"/>
    </source>
</evidence>
<protein>
    <submittedName>
        <fullName evidence="1">Uncharacterized protein</fullName>
    </submittedName>
</protein>
<organism evidence="1 2">
    <name type="scientific">Ligilactobacillus pabuli</name>
    <dbReference type="NCBI Taxonomy" id="2886039"/>
    <lineage>
        <taxon>Bacteria</taxon>
        <taxon>Bacillati</taxon>
        <taxon>Bacillota</taxon>
        <taxon>Bacilli</taxon>
        <taxon>Lactobacillales</taxon>
        <taxon>Lactobacillaceae</taxon>
        <taxon>Ligilactobacillus</taxon>
    </lineage>
</organism>
<gene>
    <name evidence="1" type="ORF">LPAF129_13830</name>
</gene>
<dbReference type="Proteomes" id="UP001055149">
    <property type="component" value="Unassembled WGS sequence"/>
</dbReference>
<keyword evidence="2" id="KW-1185">Reference proteome</keyword>
<proteinExistence type="predicted"/>
<dbReference type="EMBL" id="BQXH01000012">
    <property type="protein sequence ID" value="GKS81697.1"/>
    <property type="molecule type" value="Genomic_DNA"/>
</dbReference>
<accession>A0ABQ5JJP5</accession>
<evidence type="ECO:0000313" key="2">
    <source>
        <dbReference type="Proteomes" id="UP001055149"/>
    </source>
</evidence>
<reference evidence="1" key="1">
    <citation type="journal article" date="2022" name="Int. J. Syst. Evol. Microbiol.">
        <title>A novel species of lactic acid bacteria, Ligilactobacillus pabuli sp. nov., isolated from alfalfa silage.</title>
        <authorList>
            <person name="Tohno M."/>
            <person name="Tanizawa Y."/>
            <person name="Sawada H."/>
            <person name="Sakamoto M."/>
            <person name="Ohkuma M."/>
            <person name="Kobayashi H."/>
        </authorList>
    </citation>
    <scope>NUCLEOTIDE SEQUENCE</scope>
    <source>
        <strain evidence="1">AF129</strain>
    </source>
</reference>
<sequence length="179" mass="21320">MVGFISWKQNSVTEINYNQTYTFNAKRTTGAPPSYIVFLDESHYLAIPELNLENDCNQAFGVDFIQGTYRKREDVYKFEKKGKVTNLWFDNYENFEAGKYTIQRGKINAENKYLTFASGTISKERLSFVYKHIIRIYNSGKTDRYKRNNFKLKRTKFNIPTTEKEFIQRYHKKQGHQQE</sequence>
<name>A0ABQ5JJP5_9LACO</name>
<comment type="caution">
    <text evidence="1">The sequence shown here is derived from an EMBL/GenBank/DDBJ whole genome shotgun (WGS) entry which is preliminary data.</text>
</comment>